<sequence length="149" mass="16321">MLRRLALSLIVPALTGCALLQDHSAKLAGGVGAVLTASELDLLEPEYLAGALIAYAIYDPLAPTWDVSVTRLDEARVRLDLRMKTLITGGDGEARQIFVRNARQLAESKGFAGFDVMRYEEGVDSTRPFARRVASGEVRFARSRIWPAM</sequence>
<proteinExistence type="predicted"/>
<dbReference type="PROSITE" id="PS51257">
    <property type="entry name" value="PROKAR_LIPOPROTEIN"/>
    <property type="match status" value="1"/>
</dbReference>
<gene>
    <name evidence="1" type="ORF">GPA25_22620</name>
</gene>
<reference evidence="1 2" key="1">
    <citation type="submission" date="2019-12" db="EMBL/GenBank/DDBJ databases">
        <title>Comparative genomics gives insights into the taxonomy of the Azoarcus-Aromatoleum group and reveals separate origins of nif in the plant-associated Azoarcus and non-plant-associated Aromatoleum sub-groups.</title>
        <authorList>
            <person name="Lafos M."/>
            <person name="Maluk M."/>
            <person name="Batista M."/>
            <person name="Junghare M."/>
            <person name="Carmona M."/>
            <person name="Faoro H."/>
            <person name="Cruz L.M."/>
            <person name="Battistoni F."/>
            <person name="De Souza E."/>
            <person name="Pedrosa F."/>
            <person name="Chen W.-M."/>
            <person name="Poole P.S."/>
            <person name="Dixon R.A."/>
            <person name="James E.K."/>
        </authorList>
    </citation>
    <scope>NUCLEOTIDE SEQUENCE [LARGE SCALE GENOMIC DNA]</scope>
    <source>
        <strain evidence="1 2">22Lin</strain>
    </source>
</reference>
<evidence type="ECO:0000313" key="2">
    <source>
        <dbReference type="Proteomes" id="UP000648984"/>
    </source>
</evidence>
<keyword evidence="2" id="KW-1185">Reference proteome</keyword>
<organism evidence="1 2">
    <name type="scientific">Aromatoleum diolicum</name>
    <dbReference type="NCBI Taxonomy" id="75796"/>
    <lineage>
        <taxon>Bacteria</taxon>
        <taxon>Pseudomonadati</taxon>
        <taxon>Pseudomonadota</taxon>
        <taxon>Betaproteobacteria</taxon>
        <taxon>Rhodocyclales</taxon>
        <taxon>Rhodocyclaceae</taxon>
        <taxon>Aromatoleum</taxon>
    </lineage>
</organism>
<comment type="caution">
    <text evidence="1">The sequence shown here is derived from an EMBL/GenBank/DDBJ whole genome shotgun (WGS) entry which is preliminary data.</text>
</comment>
<dbReference type="Proteomes" id="UP000648984">
    <property type="component" value="Unassembled WGS sequence"/>
</dbReference>
<dbReference type="EMBL" id="WTVQ01000071">
    <property type="protein sequence ID" value="NMG77550.1"/>
    <property type="molecule type" value="Genomic_DNA"/>
</dbReference>
<accession>A0ABX1QHP5</accession>
<protein>
    <submittedName>
        <fullName evidence="1">Uncharacterized protein</fullName>
    </submittedName>
</protein>
<name>A0ABX1QHP5_9RHOO</name>
<evidence type="ECO:0000313" key="1">
    <source>
        <dbReference type="EMBL" id="NMG77550.1"/>
    </source>
</evidence>